<dbReference type="AlphaFoldDB" id="A0AAD9BLH7"/>
<dbReference type="Proteomes" id="UP001228049">
    <property type="component" value="Unassembled WGS sequence"/>
</dbReference>
<organism evidence="2 3">
    <name type="scientific">Dissostichus eleginoides</name>
    <name type="common">Patagonian toothfish</name>
    <name type="synonym">Dissostichus amissus</name>
    <dbReference type="NCBI Taxonomy" id="100907"/>
    <lineage>
        <taxon>Eukaryota</taxon>
        <taxon>Metazoa</taxon>
        <taxon>Chordata</taxon>
        <taxon>Craniata</taxon>
        <taxon>Vertebrata</taxon>
        <taxon>Euteleostomi</taxon>
        <taxon>Actinopterygii</taxon>
        <taxon>Neopterygii</taxon>
        <taxon>Teleostei</taxon>
        <taxon>Neoteleostei</taxon>
        <taxon>Acanthomorphata</taxon>
        <taxon>Eupercaria</taxon>
        <taxon>Perciformes</taxon>
        <taxon>Notothenioidei</taxon>
        <taxon>Nototheniidae</taxon>
        <taxon>Dissostichus</taxon>
    </lineage>
</organism>
<reference evidence="2" key="1">
    <citation type="submission" date="2023-04" db="EMBL/GenBank/DDBJ databases">
        <title>Chromosome-level genome of Chaenocephalus aceratus.</title>
        <authorList>
            <person name="Park H."/>
        </authorList>
    </citation>
    <scope>NUCLEOTIDE SEQUENCE</scope>
    <source>
        <strain evidence="2">DE</strain>
        <tissue evidence="2">Muscle</tissue>
    </source>
</reference>
<keyword evidence="3" id="KW-1185">Reference proteome</keyword>
<feature type="region of interest" description="Disordered" evidence="1">
    <location>
        <begin position="1"/>
        <end position="124"/>
    </location>
</feature>
<gene>
    <name evidence="2" type="ORF">KUDE01_030047</name>
</gene>
<sequence length="124" mass="13658">MEALTEIPEEKEGSRVNSADSAAFKEANEEIGKDEKALPKQNSVKSSIPAEPKRQDQTRLNPGSGGKVSNSSSSVASKEKINQYPKTNKLYQRALPQNLSMPVKLGVVKRTKSKHNERNHPFKG</sequence>
<feature type="compositionally biased region" description="Polar residues" evidence="1">
    <location>
        <begin position="84"/>
        <end position="100"/>
    </location>
</feature>
<evidence type="ECO:0000313" key="3">
    <source>
        <dbReference type="Proteomes" id="UP001228049"/>
    </source>
</evidence>
<evidence type="ECO:0000256" key="1">
    <source>
        <dbReference type="SAM" id="MobiDB-lite"/>
    </source>
</evidence>
<protein>
    <submittedName>
        <fullName evidence="2">Sodium-dependent phosphate transporter 2</fullName>
    </submittedName>
</protein>
<proteinExistence type="predicted"/>
<evidence type="ECO:0000313" key="2">
    <source>
        <dbReference type="EMBL" id="KAK1886332.1"/>
    </source>
</evidence>
<name>A0AAD9BLH7_DISEL</name>
<feature type="compositionally biased region" description="Basic and acidic residues" evidence="1">
    <location>
        <begin position="114"/>
        <end position="124"/>
    </location>
</feature>
<feature type="compositionally biased region" description="Low complexity" evidence="1">
    <location>
        <begin position="67"/>
        <end position="76"/>
    </location>
</feature>
<feature type="compositionally biased region" description="Basic and acidic residues" evidence="1">
    <location>
        <begin position="26"/>
        <end position="38"/>
    </location>
</feature>
<accession>A0AAD9BLH7</accession>
<comment type="caution">
    <text evidence="2">The sequence shown here is derived from an EMBL/GenBank/DDBJ whole genome shotgun (WGS) entry which is preliminary data.</text>
</comment>
<dbReference type="EMBL" id="JASDAP010000020">
    <property type="protein sequence ID" value="KAK1886332.1"/>
    <property type="molecule type" value="Genomic_DNA"/>
</dbReference>